<dbReference type="RefSeq" id="WP_329510705.1">
    <property type="nucleotide sequence ID" value="NZ_BAAAYZ010000026.1"/>
</dbReference>
<dbReference type="Proteomes" id="UP001333996">
    <property type="component" value="Unassembled WGS sequence"/>
</dbReference>
<gene>
    <name evidence="1" type="ORF">VXC91_31215</name>
</gene>
<dbReference type="EMBL" id="JAYWVC010000150">
    <property type="protein sequence ID" value="MED7826305.1"/>
    <property type="molecule type" value="Genomic_DNA"/>
</dbReference>
<sequence>MVMARHLYSSSPVVDGHLLLEEPGFWPAYLADLSEGFLPEAFGSDAGDADVMLDRLQDPSAWPVFTVPLASGFTIVVHFNSGEEFTTTDYFLTHPDWSQDLVLASDDQDRIGPGLCWPELAALLEAPPGAAGVADPHARLLLLLPVLGDTAVPKEAVTAVVEALVAQGAPEAVEALARHLLQGHPMWGAEDWWFDEDERSWICEGDHSPRKVPLGDHLPPQRRAALEACLTPR</sequence>
<accession>A0ABU7FQB5</accession>
<reference evidence="1" key="1">
    <citation type="submission" date="2024-01" db="EMBL/GenBank/DDBJ databases">
        <title>First draft genome sequence data of TA4-1, the type strain of Gram-positive actinobacterium Streptomyces chiangmaiensis.</title>
        <authorList>
            <person name="Yasawong M."/>
            <person name="Nantapong N."/>
        </authorList>
    </citation>
    <scope>NUCLEOTIDE SEQUENCE</scope>
    <source>
        <strain evidence="1">TA4-1</strain>
    </source>
</reference>
<protein>
    <submittedName>
        <fullName evidence="1">Uncharacterized protein</fullName>
    </submittedName>
</protein>
<comment type="caution">
    <text evidence="1">The sequence shown here is derived from an EMBL/GenBank/DDBJ whole genome shotgun (WGS) entry which is preliminary data.</text>
</comment>
<name>A0ABU7FQB5_9ACTN</name>
<keyword evidence="2" id="KW-1185">Reference proteome</keyword>
<evidence type="ECO:0000313" key="1">
    <source>
        <dbReference type="EMBL" id="MED7826305.1"/>
    </source>
</evidence>
<evidence type="ECO:0000313" key="2">
    <source>
        <dbReference type="Proteomes" id="UP001333996"/>
    </source>
</evidence>
<organism evidence="1 2">
    <name type="scientific">Streptomyces chiangmaiensis</name>
    <dbReference type="NCBI Taxonomy" id="766497"/>
    <lineage>
        <taxon>Bacteria</taxon>
        <taxon>Bacillati</taxon>
        <taxon>Actinomycetota</taxon>
        <taxon>Actinomycetes</taxon>
        <taxon>Kitasatosporales</taxon>
        <taxon>Streptomycetaceae</taxon>
        <taxon>Streptomyces</taxon>
    </lineage>
</organism>
<proteinExistence type="predicted"/>